<reference evidence="3" key="1">
    <citation type="journal article" date="2019" name="Int. J. Syst. Evol. Microbiol.">
        <title>The Global Catalogue of Microorganisms (GCM) 10K type strain sequencing project: providing services to taxonomists for standard genome sequencing and annotation.</title>
        <authorList>
            <consortium name="The Broad Institute Genomics Platform"/>
            <consortium name="The Broad Institute Genome Sequencing Center for Infectious Disease"/>
            <person name="Wu L."/>
            <person name="Ma J."/>
        </authorList>
    </citation>
    <scope>NUCLEOTIDE SEQUENCE [LARGE SCALE GENOMIC DNA]</scope>
    <source>
        <strain evidence="3">KCTC 42662</strain>
    </source>
</reference>
<evidence type="ECO:0000256" key="1">
    <source>
        <dbReference type="SAM" id="Phobius"/>
    </source>
</evidence>
<evidence type="ECO:0000313" key="2">
    <source>
        <dbReference type="EMBL" id="MFD2549246.1"/>
    </source>
</evidence>
<proteinExistence type="predicted"/>
<gene>
    <name evidence="2" type="ORF">ACFSR5_16480</name>
</gene>
<keyword evidence="1" id="KW-0472">Membrane</keyword>
<keyword evidence="1" id="KW-1133">Transmembrane helix</keyword>
<evidence type="ECO:0000313" key="3">
    <source>
        <dbReference type="Proteomes" id="UP001597545"/>
    </source>
</evidence>
<protein>
    <submittedName>
        <fullName evidence="2">Plasmid transfer protein</fullName>
    </submittedName>
</protein>
<dbReference type="RefSeq" id="WP_380905564.1">
    <property type="nucleotide sequence ID" value="NZ_JBHUEG010000012.1"/>
</dbReference>
<feature type="transmembrane region" description="Helical" evidence="1">
    <location>
        <begin position="49"/>
        <end position="68"/>
    </location>
</feature>
<sequence>MKQPYYPVYKGLQKPLVYKGFKGRFIFWGAGAVVSGLIFGGLIGAITNMYIGALMIVCIIPLGLFYTLTRQKAGLHNKTIHRGVFIHPINLTIRYESEKDNF</sequence>
<dbReference type="EMBL" id="JBHULR010000015">
    <property type="protein sequence ID" value="MFD2549246.1"/>
    <property type="molecule type" value="Genomic_DNA"/>
</dbReference>
<comment type="caution">
    <text evidence="2">The sequence shown here is derived from an EMBL/GenBank/DDBJ whole genome shotgun (WGS) entry which is preliminary data.</text>
</comment>
<accession>A0ABW5KNH1</accession>
<organism evidence="2 3">
    <name type="scientific">Sphingobacterium suaedae</name>
    <dbReference type="NCBI Taxonomy" id="1686402"/>
    <lineage>
        <taxon>Bacteria</taxon>
        <taxon>Pseudomonadati</taxon>
        <taxon>Bacteroidota</taxon>
        <taxon>Sphingobacteriia</taxon>
        <taxon>Sphingobacteriales</taxon>
        <taxon>Sphingobacteriaceae</taxon>
        <taxon>Sphingobacterium</taxon>
    </lineage>
</organism>
<name>A0ABW5KNH1_9SPHI</name>
<keyword evidence="1" id="KW-0812">Transmembrane</keyword>
<dbReference type="Proteomes" id="UP001597545">
    <property type="component" value="Unassembled WGS sequence"/>
</dbReference>
<keyword evidence="3" id="KW-1185">Reference proteome</keyword>
<feature type="transmembrane region" description="Helical" evidence="1">
    <location>
        <begin position="25"/>
        <end position="43"/>
    </location>
</feature>